<keyword evidence="8" id="KW-1133">Transmembrane helix</keyword>
<dbReference type="Pfam" id="PF07714">
    <property type="entry name" value="PK_Tyr_Ser-Thr"/>
    <property type="match status" value="1"/>
</dbReference>
<feature type="chain" id="PRO_5008901338" description="Protein kinase domain-containing protein" evidence="9">
    <location>
        <begin position="37"/>
        <end position="801"/>
    </location>
</feature>
<keyword evidence="8" id="KW-0472">Membrane</keyword>
<feature type="compositionally biased region" description="Gly residues" evidence="7">
    <location>
        <begin position="392"/>
        <end position="405"/>
    </location>
</feature>
<organism evidence="11">
    <name type="scientific">Auxenochlorella protothecoides</name>
    <name type="common">Green microalga</name>
    <name type="synonym">Chlorella protothecoides</name>
    <dbReference type="NCBI Taxonomy" id="3075"/>
    <lineage>
        <taxon>Eukaryota</taxon>
        <taxon>Viridiplantae</taxon>
        <taxon>Chlorophyta</taxon>
        <taxon>core chlorophytes</taxon>
        <taxon>Trebouxiophyceae</taxon>
        <taxon>Chlorellales</taxon>
        <taxon>Chlorellaceae</taxon>
        <taxon>Auxenochlorella</taxon>
    </lineage>
</organism>
<dbReference type="InterPro" id="IPR001245">
    <property type="entry name" value="Ser-Thr/Tyr_kinase_cat_dom"/>
</dbReference>
<feature type="signal peptide" evidence="9">
    <location>
        <begin position="1"/>
        <end position="36"/>
    </location>
</feature>
<dbReference type="PANTHER" id="PTHR44329">
    <property type="entry name" value="SERINE/THREONINE-PROTEIN KINASE TNNI3K-RELATED"/>
    <property type="match status" value="1"/>
</dbReference>
<gene>
    <name evidence="11" type="ORF">g.1923</name>
</gene>
<evidence type="ECO:0000256" key="3">
    <source>
        <dbReference type="ARBA" id="ARBA00022741"/>
    </source>
</evidence>
<sequence>MPILKVLQCPAKRCRLLPWTLLAALVVAGQLPGGACLPASAVLATDGEVVDPSARQIKPSSPLPNPVAPGVVLNASTLLAALEMLESADDSSHADGAPTQVVFLPNGSISIPTPGGTSTTAPQDASPVVVQDLDQAAGSGDGDGDFDDQELSRLSPEHGADLGATSFQSPGFLNGEEGTPATQPSVPVMTGASLVVHAPPAPPLPPARALPPAPAPGEPSPAPEPSPESVGSATETVTVLSPETNPSREGPLPLPYPKSSVDGSGKSQTIAIAVSASVGGFVGLLLLASIPLVIWLVRRRRAWLREQSRLSSGSDLEAGLGSGRRSSSPLAKPAPNDRGDGDGSLVTRPSTGMLGLLPLLGLGAREAPSRMQFMVSGGGGTGRDPSRRGIGSSDGGARPGGGGPSGSASAQTPRSATARGGGGGGSSSLTDSVAPPSPSTGAAPPPPAMVEDLLEDELAPQRSAASSQLWPGGSGALPWTDGRVSPEEITIALRPDGSPWLLGAGAYGRVYRALRDGVQPVAVKVLTGMENSRRRDEFIREVTLLRSCRDHNIVQFIGACIQGEEAMLVTEFMEFGDLWRAATLRSPRGDRIFGWWGRGRKVALDIARGLHFLHSRSIVHLDLKSANVLLMRDGTAKIADVGFARVMSKSYMLSSTGGLGTFAWSAPEMLFGDRCSAKSDIYSFGIVLWEIVTGETPLRGDMRPMRVPEECSQGVVDLFDACLAQDPSARPDTRSLVTRIQELLDEPVPGAAQGVELDAAGDRGVGKPAAAAAQGPGGSAAPAQVPDAARARADAPPAADA</sequence>
<keyword evidence="5 6" id="KW-0067">ATP-binding</keyword>
<keyword evidence="9" id="KW-0732">Signal</keyword>
<evidence type="ECO:0000256" key="7">
    <source>
        <dbReference type="SAM" id="MobiDB-lite"/>
    </source>
</evidence>
<feature type="compositionally biased region" description="Pro residues" evidence="7">
    <location>
        <begin position="199"/>
        <end position="226"/>
    </location>
</feature>
<proteinExistence type="predicted"/>
<dbReference type="InterPro" id="IPR051681">
    <property type="entry name" value="Ser/Thr_Kinases-Pseudokinases"/>
</dbReference>
<evidence type="ECO:0000259" key="10">
    <source>
        <dbReference type="PROSITE" id="PS50011"/>
    </source>
</evidence>
<keyword evidence="8" id="KW-0812">Transmembrane</keyword>
<dbReference type="PROSITE" id="PS00108">
    <property type="entry name" value="PROTEIN_KINASE_ST"/>
    <property type="match status" value="1"/>
</dbReference>
<feature type="region of interest" description="Disordered" evidence="7">
    <location>
        <begin position="105"/>
        <end position="124"/>
    </location>
</feature>
<evidence type="ECO:0000256" key="4">
    <source>
        <dbReference type="ARBA" id="ARBA00022777"/>
    </source>
</evidence>
<dbReference type="InterPro" id="IPR017441">
    <property type="entry name" value="Protein_kinase_ATP_BS"/>
</dbReference>
<evidence type="ECO:0000313" key="11">
    <source>
        <dbReference type="EMBL" id="JAT72897.1"/>
    </source>
</evidence>
<dbReference type="GO" id="GO:0005524">
    <property type="term" value="F:ATP binding"/>
    <property type="evidence" value="ECO:0007669"/>
    <property type="project" value="UniProtKB-UniRule"/>
</dbReference>
<name>A0A1D2A138_AUXPR</name>
<feature type="compositionally biased region" description="Pro residues" evidence="7">
    <location>
        <begin position="435"/>
        <end position="448"/>
    </location>
</feature>
<keyword evidence="3 6" id="KW-0547">Nucleotide-binding</keyword>
<dbReference type="AlphaFoldDB" id="A0A1D2A138"/>
<dbReference type="Gene3D" id="1.10.510.10">
    <property type="entry name" value="Transferase(Phosphotransferase) domain 1"/>
    <property type="match status" value="1"/>
</dbReference>
<feature type="binding site" evidence="6">
    <location>
        <position position="524"/>
    </location>
    <ligand>
        <name>ATP</name>
        <dbReference type="ChEBI" id="CHEBI:30616"/>
    </ligand>
</feature>
<keyword evidence="4" id="KW-0418">Kinase</keyword>
<dbReference type="InterPro" id="IPR011009">
    <property type="entry name" value="Kinase-like_dom_sf"/>
</dbReference>
<evidence type="ECO:0000256" key="6">
    <source>
        <dbReference type="PROSITE-ProRule" id="PRU10141"/>
    </source>
</evidence>
<dbReference type="GO" id="GO:0004674">
    <property type="term" value="F:protein serine/threonine kinase activity"/>
    <property type="evidence" value="ECO:0007669"/>
    <property type="project" value="UniProtKB-KW"/>
</dbReference>
<feature type="region of interest" description="Disordered" evidence="7">
    <location>
        <begin position="307"/>
        <end position="350"/>
    </location>
</feature>
<dbReference type="SMART" id="SM00220">
    <property type="entry name" value="S_TKc"/>
    <property type="match status" value="1"/>
</dbReference>
<keyword evidence="2" id="KW-0808">Transferase</keyword>
<reference evidence="11" key="1">
    <citation type="submission" date="2015-08" db="EMBL/GenBank/DDBJ databases">
        <authorList>
            <person name="Babu N.S."/>
            <person name="Beckwith C.J."/>
            <person name="Beseler K.G."/>
            <person name="Brison A."/>
            <person name="Carone J.V."/>
            <person name="Caskin T.P."/>
            <person name="Diamond M."/>
            <person name="Durham M.E."/>
            <person name="Foxe J.M."/>
            <person name="Go M."/>
            <person name="Henderson B.A."/>
            <person name="Jones I.B."/>
            <person name="McGettigan J.A."/>
            <person name="Micheletti S.J."/>
            <person name="Nasrallah M.E."/>
            <person name="Ortiz D."/>
            <person name="Piller C.R."/>
            <person name="Privatt S.R."/>
            <person name="Schneider S.L."/>
            <person name="Sharp S."/>
            <person name="Smith T.C."/>
            <person name="Stanton J.D."/>
            <person name="Ullery H.E."/>
            <person name="Wilson R.J."/>
            <person name="Serrano M.G."/>
            <person name="Buck G."/>
            <person name="Lee V."/>
            <person name="Wang Y."/>
            <person name="Carvalho R."/>
            <person name="Voegtly L."/>
            <person name="Shi R."/>
            <person name="Duckworth R."/>
            <person name="Johnson A."/>
            <person name="Loviza R."/>
            <person name="Walstead R."/>
            <person name="Shah Z."/>
            <person name="Kiflezghi M."/>
            <person name="Wade K."/>
            <person name="Ball S.L."/>
            <person name="Bradley K.W."/>
            <person name="Asai D.J."/>
            <person name="Bowman C.A."/>
            <person name="Russell D.A."/>
            <person name="Pope W.H."/>
            <person name="Jacobs-Sera D."/>
            <person name="Hendrix R.W."/>
            <person name="Hatfull G.F."/>
        </authorList>
    </citation>
    <scope>NUCLEOTIDE SEQUENCE</scope>
</reference>
<feature type="region of interest" description="Disordered" evidence="7">
    <location>
        <begin position="372"/>
        <end position="449"/>
    </location>
</feature>
<dbReference type="PROSITE" id="PS50011">
    <property type="entry name" value="PROTEIN_KINASE_DOM"/>
    <property type="match status" value="1"/>
</dbReference>
<evidence type="ECO:0000256" key="9">
    <source>
        <dbReference type="SAM" id="SignalP"/>
    </source>
</evidence>
<feature type="compositionally biased region" description="Polar residues" evidence="7">
    <location>
        <begin position="107"/>
        <end position="123"/>
    </location>
</feature>
<dbReference type="SUPFAM" id="SSF56112">
    <property type="entry name" value="Protein kinase-like (PK-like)"/>
    <property type="match status" value="1"/>
</dbReference>
<dbReference type="CDD" id="cd13999">
    <property type="entry name" value="STKc_MAP3K-like"/>
    <property type="match status" value="1"/>
</dbReference>
<dbReference type="InterPro" id="IPR000719">
    <property type="entry name" value="Prot_kinase_dom"/>
</dbReference>
<keyword evidence="1" id="KW-0723">Serine/threonine-protein kinase</keyword>
<dbReference type="PROSITE" id="PS00107">
    <property type="entry name" value="PROTEIN_KINASE_ATP"/>
    <property type="match status" value="1"/>
</dbReference>
<feature type="region of interest" description="Disordered" evidence="7">
    <location>
        <begin position="134"/>
        <end position="265"/>
    </location>
</feature>
<feature type="region of interest" description="Disordered" evidence="7">
    <location>
        <begin position="749"/>
        <end position="801"/>
    </location>
</feature>
<feature type="transmembrane region" description="Helical" evidence="8">
    <location>
        <begin position="270"/>
        <end position="297"/>
    </location>
</feature>
<dbReference type="EMBL" id="GDKF01005725">
    <property type="protein sequence ID" value="JAT72897.1"/>
    <property type="molecule type" value="Transcribed_RNA"/>
</dbReference>
<evidence type="ECO:0000256" key="5">
    <source>
        <dbReference type="ARBA" id="ARBA00022840"/>
    </source>
</evidence>
<evidence type="ECO:0000256" key="1">
    <source>
        <dbReference type="ARBA" id="ARBA00022527"/>
    </source>
</evidence>
<feature type="compositionally biased region" description="Low complexity" evidence="7">
    <location>
        <begin position="766"/>
        <end position="801"/>
    </location>
</feature>
<feature type="domain" description="Protein kinase" evidence="10">
    <location>
        <begin position="496"/>
        <end position="744"/>
    </location>
</feature>
<feature type="compositionally biased region" description="Polar residues" evidence="7">
    <location>
        <begin position="234"/>
        <end position="247"/>
    </location>
</feature>
<protein>
    <recommendedName>
        <fullName evidence="10">Protein kinase domain-containing protein</fullName>
    </recommendedName>
</protein>
<evidence type="ECO:0000256" key="8">
    <source>
        <dbReference type="SAM" id="Phobius"/>
    </source>
</evidence>
<accession>A0A1D2A138</accession>
<evidence type="ECO:0000256" key="2">
    <source>
        <dbReference type="ARBA" id="ARBA00022679"/>
    </source>
</evidence>
<dbReference type="InterPro" id="IPR008271">
    <property type="entry name" value="Ser/Thr_kinase_AS"/>
</dbReference>